<dbReference type="Proteomes" id="UP000095558">
    <property type="component" value="Unassembled WGS sequence"/>
</dbReference>
<gene>
    <name evidence="1" type="ORF">ERS852470_02224</name>
</gene>
<dbReference type="OrthoDB" id="2920780at2"/>
<dbReference type="RefSeq" id="WP_156327448.1">
    <property type="nucleotide sequence ID" value="NZ_CYYT01000020.1"/>
</dbReference>
<evidence type="ECO:0000313" key="1">
    <source>
        <dbReference type="EMBL" id="CUO39758.1"/>
    </source>
</evidence>
<name>A0A174FTS8_9CLOT</name>
<accession>A0A174FTS8</accession>
<protein>
    <submittedName>
        <fullName evidence="1">Uncharacterized protein</fullName>
    </submittedName>
</protein>
<dbReference type="AlphaFoldDB" id="A0A174FTS8"/>
<evidence type="ECO:0000313" key="2">
    <source>
        <dbReference type="Proteomes" id="UP000095558"/>
    </source>
</evidence>
<dbReference type="EMBL" id="CYZV01000023">
    <property type="protein sequence ID" value="CUO39758.1"/>
    <property type="molecule type" value="Genomic_DNA"/>
</dbReference>
<proteinExistence type="predicted"/>
<reference evidence="1 2" key="1">
    <citation type="submission" date="2015-09" db="EMBL/GenBank/DDBJ databases">
        <authorList>
            <consortium name="Pathogen Informatics"/>
        </authorList>
    </citation>
    <scope>NUCLEOTIDE SEQUENCE [LARGE SCALE GENOMIC DNA]</scope>
    <source>
        <strain evidence="1 2">2789STDY5834855</strain>
    </source>
</reference>
<sequence>MAGEKLDKDIKEIAVAVIEASGKTYEEWLNEQHRNVIFTNSKLLKESLNLRKEIGN</sequence>
<organism evidence="1 2">
    <name type="scientific">Clostridium disporicum</name>
    <dbReference type="NCBI Taxonomy" id="84024"/>
    <lineage>
        <taxon>Bacteria</taxon>
        <taxon>Bacillati</taxon>
        <taxon>Bacillota</taxon>
        <taxon>Clostridia</taxon>
        <taxon>Eubacteriales</taxon>
        <taxon>Clostridiaceae</taxon>
        <taxon>Clostridium</taxon>
    </lineage>
</organism>